<keyword evidence="2" id="KW-0408">Iron</keyword>
<feature type="domain" description="Pirin N-terminal" evidence="4">
    <location>
        <begin position="14"/>
        <end position="122"/>
    </location>
</feature>
<sequence length="248" mass="26406">MPPTVDIRRADDRGVSTTDWLQSRHSFSFGDYYDPANTHHGLLLVNNDDVVAPAAGFDTHPHRDMEIVTWVLQGELAHADSMGNSGVIYPGLAQRMSAGTGVQHSERNASTQNPVHFVQMWVIPDRTGLTPGYEQREVALTSSLTAIASGSGDAAVTLHNRNATLHGARLRPGDAVELPEARYVHLFVARGRVTLEGSGALGEGDAARITGSAGQRVAADQAADPAADQAAEDAEILVWEMHASLAGD</sequence>
<dbReference type="RefSeq" id="WP_049744224.1">
    <property type="nucleotide sequence ID" value="NZ_CP012150.1"/>
</dbReference>
<dbReference type="PANTHER" id="PTHR43212">
    <property type="entry name" value="QUERCETIN 2,3-DIOXYGENASE"/>
    <property type="match status" value="1"/>
</dbReference>
<evidence type="ECO:0000259" key="4">
    <source>
        <dbReference type="Pfam" id="PF02678"/>
    </source>
</evidence>
<dbReference type="Pfam" id="PF17954">
    <property type="entry name" value="Pirin_C_2"/>
    <property type="match status" value="1"/>
</dbReference>
<evidence type="ECO:0000313" key="7">
    <source>
        <dbReference type="Proteomes" id="UP000062255"/>
    </source>
</evidence>
<dbReference type="Gene3D" id="2.60.120.10">
    <property type="entry name" value="Jelly Rolls"/>
    <property type="match status" value="2"/>
</dbReference>
<keyword evidence="6" id="KW-0223">Dioxygenase</keyword>
<accession>A0A0K0X305</accession>
<dbReference type="GO" id="GO:0046872">
    <property type="term" value="F:metal ion binding"/>
    <property type="evidence" value="ECO:0007669"/>
    <property type="project" value="UniProtKB-KW"/>
</dbReference>
<dbReference type="SUPFAM" id="SSF51182">
    <property type="entry name" value="RmlC-like cupins"/>
    <property type="match status" value="1"/>
</dbReference>
<dbReference type="InterPro" id="IPR014710">
    <property type="entry name" value="RmlC-like_jellyroll"/>
</dbReference>
<dbReference type="PATRIC" id="fig|134601.6.peg.1629"/>
<dbReference type="PIRSF" id="PIRSF006232">
    <property type="entry name" value="Pirin"/>
    <property type="match status" value="1"/>
</dbReference>
<evidence type="ECO:0000313" key="6">
    <source>
        <dbReference type="EMBL" id="AKS31809.1"/>
    </source>
</evidence>
<dbReference type="GO" id="GO:0051213">
    <property type="term" value="F:dioxygenase activity"/>
    <property type="evidence" value="ECO:0007669"/>
    <property type="project" value="UniProtKB-KW"/>
</dbReference>
<name>A0A0K0X305_MYCGD</name>
<evidence type="ECO:0000256" key="3">
    <source>
        <dbReference type="RuleBase" id="RU003457"/>
    </source>
</evidence>
<organism evidence="6 7">
    <name type="scientific">Mycolicibacterium goodii</name>
    <name type="common">Mycobacterium goodii</name>
    <dbReference type="NCBI Taxonomy" id="134601"/>
    <lineage>
        <taxon>Bacteria</taxon>
        <taxon>Bacillati</taxon>
        <taxon>Actinomycetota</taxon>
        <taxon>Actinomycetes</taxon>
        <taxon>Mycobacteriales</taxon>
        <taxon>Mycobacteriaceae</taxon>
        <taxon>Mycolicibacterium</taxon>
    </lineage>
</organism>
<comment type="similarity">
    <text evidence="1 3">Belongs to the pirin family.</text>
</comment>
<keyword evidence="2" id="KW-0479">Metal-binding</keyword>
<feature type="binding site" evidence="2">
    <location>
        <position position="104"/>
    </location>
    <ligand>
        <name>Fe cation</name>
        <dbReference type="ChEBI" id="CHEBI:24875"/>
    </ligand>
</feature>
<feature type="binding site" evidence="2">
    <location>
        <position position="60"/>
    </location>
    <ligand>
        <name>Fe cation</name>
        <dbReference type="ChEBI" id="CHEBI:24875"/>
    </ligand>
</feature>
<dbReference type="InterPro" id="IPR011051">
    <property type="entry name" value="RmlC_Cupin_sf"/>
</dbReference>
<dbReference type="Pfam" id="PF02678">
    <property type="entry name" value="Pirin"/>
    <property type="match status" value="1"/>
</dbReference>
<gene>
    <name evidence="6" type="ORF">AFA91_07850</name>
</gene>
<dbReference type="PANTHER" id="PTHR43212:SF3">
    <property type="entry name" value="QUERCETIN 2,3-DIOXYGENASE"/>
    <property type="match status" value="1"/>
</dbReference>
<feature type="binding site" evidence="2">
    <location>
        <position position="62"/>
    </location>
    <ligand>
        <name>Fe cation</name>
        <dbReference type="ChEBI" id="CHEBI:24875"/>
    </ligand>
</feature>
<evidence type="ECO:0000259" key="5">
    <source>
        <dbReference type="Pfam" id="PF17954"/>
    </source>
</evidence>
<protein>
    <submittedName>
        <fullName evidence="6">Quercetin 2,3-dioxygenase</fullName>
    </submittedName>
</protein>
<dbReference type="EMBL" id="CP012150">
    <property type="protein sequence ID" value="AKS31809.1"/>
    <property type="molecule type" value="Genomic_DNA"/>
</dbReference>
<keyword evidence="6" id="KW-0560">Oxidoreductase</keyword>
<dbReference type="CDD" id="cd02910">
    <property type="entry name" value="cupin_Yhhw_N"/>
    <property type="match status" value="1"/>
</dbReference>
<dbReference type="InterPro" id="IPR012093">
    <property type="entry name" value="Pirin"/>
</dbReference>
<feature type="domain" description="Quercetin 2,3-dioxygenase C-terminal cupin" evidence="5">
    <location>
        <begin position="147"/>
        <end position="223"/>
    </location>
</feature>
<reference evidence="6 7" key="1">
    <citation type="submission" date="2015-07" db="EMBL/GenBank/DDBJ databases">
        <title>Complete genome sequence of Mycobacterium goodii X7B, a facultative thermophilic biodesulfurizing bacterium.</title>
        <authorList>
            <person name="Yu B."/>
            <person name="Li F."/>
            <person name="Xu P."/>
        </authorList>
    </citation>
    <scope>NUCLEOTIDE SEQUENCE [LARGE SCALE GENOMIC DNA]</scope>
    <source>
        <strain evidence="6 7">X7B</strain>
    </source>
</reference>
<dbReference type="InterPro" id="IPR003829">
    <property type="entry name" value="Pirin_N_dom"/>
</dbReference>
<dbReference type="AlphaFoldDB" id="A0A0K0X305"/>
<evidence type="ECO:0000256" key="2">
    <source>
        <dbReference type="PIRSR" id="PIRSR006232-1"/>
    </source>
</evidence>
<dbReference type="STRING" id="134601.AFA91_07850"/>
<dbReference type="InterPro" id="IPR041602">
    <property type="entry name" value="Quercetinase_C"/>
</dbReference>
<evidence type="ECO:0000256" key="1">
    <source>
        <dbReference type="ARBA" id="ARBA00008416"/>
    </source>
</evidence>
<proteinExistence type="inferred from homology"/>
<feature type="binding site" evidence="2">
    <location>
        <position position="106"/>
    </location>
    <ligand>
        <name>Fe cation</name>
        <dbReference type="ChEBI" id="CHEBI:24875"/>
    </ligand>
</feature>
<comment type="cofactor">
    <cofactor evidence="2">
        <name>Fe cation</name>
        <dbReference type="ChEBI" id="CHEBI:24875"/>
    </cofactor>
    <text evidence="2">Binds 1 Fe cation per subunit.</text>
</comment>
<dbReference type="Proteomes" id="UP000062255">
    <property type="component" value="Chromosome"/>
</dbReference>
<dbReference type="OrthoDB" id="321327at2"/>
<dbReference type="KEGG" id="mgo:AFA91_07850"/>